<dbReference type="SUPFAM" id="SSF48173">
    <property type="entry name" value="Cryptochrome/photolyase FAD-binding domain"/>
    <property type="match status" value="1"/>
</dbReference>
<keyword evidence="1 3" id="KW-0285">Flavoprotein</keyword>
<accession>A0A841LDQ0</accession>
<feature type="domain" description="Cryptochrome/DNA photolyase FAD-binding" evidence="4">
    <location>
        <begin position="73"/>
        <end position="204"/>
    </location>
</feature>
<protein>
    <submittedName>
        <fullName evidence="5">Deoxyribodipyrimidine photo-lyase</fullName>
        <ecNumber evidence="5">4.1.99.3</ecNumber>
    </submittedName>
</protein>
<dbReference type="InterPro" id="IPR002081">
    <property type="entry name" value="Cryptochrome/DNA_photolyase_1"/>
</dbReference>
<feature type="binding site" evidence="3">
    <location>
        <position position="24"/>
    </location>
    <ligand>
        <name>FAD</name>
        <dbReference type="ChEBI" id="CHEBI:57692"/>
    </ligand>
</feature>
<evidence type="ECO:0000256" key="3">
    <source>
        <dbReference type="PIRSR" id="PIRSR602081-1"/>
    </source>
</evidence>
<feature type="binding site" evidence="3">
    <location>
        <begin position="40"/>
        <end position="44"/>
    </location>
    <ligand>
        <name>FAD</name>
        <dbReference type="ChEBI" id="CHEBI:57692"/>
    </ligand>
</feature>
<dbReference type="GO" id="GO:0009416">
    <property type="term" value="P:response to light stimulus"/>
    <property type="evidence" value="ECO:0007669"/>
    <property type="project" value="TreeGrafter"/>
</dbReference>
<dbReference type="AlphaFoldDB" id="A0A841LDQ0"/>
<organism evidence="5 6">
    <name type="scientific">Polymorphobacter multimanifer</name>
    <dbReference type="NCBI Taxonomy" id="1070431"/>
    <lineage>
        <taxon>Bacteria</taxon>
        <taxon>Pseudomonadati</taxon>
        <taxon>Pseudomonadota</taxon>
        <taxon>Alphaproteobacteria</taxon>
        <taxon>Sphingomonadales</taxon>
        <taxon>Sphingosinicellaceae</taxon>
        <taxon>Polymorphobacter</taxon>
    </lineage>
</organism>
<keyword evidence="6" id="KW-1185">Reference proteome</keyword>
<sequence length="390" mass="43091">MFPDTRTAALEQLEAFLPRAGRAYASRRNHDTGPGTERTTSMLSPAIRRKLITEAEVCARVMATQGHAAAEKFIQEICWRTYWVGWLQQRPGVWARYREELAASQERVDLDRAPQRRYAAALAGETGIDAFDGWAKELVEAGWLHNHARMNFASIWIFTLQLPWQLGADFFYRHLLDACPASNTLSWRWVAGLQTAGKTYLANPESIRKMHPRFRLEAPLARTAIALPADDPGPPRGIRPAQQFDDGKRTGLFITTADLSLETEILPKLVAVAATSRIGGAPSPLKCAHAETALADGLARAAAHAQVEGERLDEENPIEAMRAWVAQHGLEQVVTGEAPVGPEAERLAALEAAGIPIVRVRRQWDDLAWPQASKGFFAFKAAIPRLLATV</sequence>
<dbReference type="GO" id="GO:0071949">
    <property type="term" value="F:FAD binding"/>
    <property type="evidence" value="ECO:0007669"/>
    <property type="project" value="TreeGrafter"/>
</dbReference>
<dbReference type="GO" id="GO:0003677">
    <property type="term" value="F:DNA binding"/>
    <property type="evidence" value="ECO:0007669"/>
    <property type="project" value="TreeGrafter"/>
</dbReference>
<evidence type="ECO:0000313" key="5">
    <source>
        <dbReference type="EMBL" id="MBB6227108.1"/>
    </source>
</evidence>
<name>A0A841LDQ0_9SPHN</name>
<dbReference type="Pfam" id="PF03441">
    <property type="entry name" value="FAD_binding_7"/>
    <property type="match status" value="1"/>
</dbReference>
<dbReference type="Gene3D" id="1.25.40.80">
    <property type="match status" value="1"/>
</dbReference>
<dbReference type="Proteomes" id="UP000538147">
    <property type="component" value="Unassembled WGS sequence"/>
</dbReference>
<feature type="binding site" evidence="3">
    <location>
        <position position="73"/>
    </location>
    <ligand>
        <name>FAD</name>
        <dbReference type="ChEBI" id="CHEBI:57692"/>
    </ligand>
</feature>
<dbReference type="PANTHER" id="PTHR11455">
    <property type="entry name" value="CRYPTOCHROME"/>
    <property type="match status" value="1"/>
</dbReference>
<dbReference type="RefSeq" id="WP_184197087.1">
    <property type="nucleotide sequence ID" value="NZ_BMOX01000007.1"/>
</dbReference>
<dbReference type="Gene3D" id="1.10.579.10">
    <property type="entry name" value="DNA Cyclobutane Dipyrimidine Photolyase, subunit A, domain 3"/>
    <property type="match status" value="1"/>
</dbReference>
<reference evidence="5 6" key="1">
    <citation type="submission" date="2020-08" db="EMBL/GenBank/DDBJ databases">
        <title>Genomic Encyclopedia of Type Strains, Phase IV (KMG-IV): sequencing the most valuable type-strain genomes for metagenomic binning, comparative biology and taxonomic classification.</title>
        <authorList>
            <person name="Goeker M."/>
        </authorList>
    </citation>
    <scope>NUCLEOTIDE SEQUENCE [LARGE SCALE GENOMIC DNA]</scope>
    <source>
        <strain evidence="5 6">DSM 102189</strain>
    </source>
</reference>
<evidence type="ECO:0000256" key="2">
    <source>
        <dbReference type="ARBA" id="ARBA00022827"/>
    </source>
</evidence>
<dbReference type="InterPro" id="IPR005101">
    <property type="entry name" value="Cryptochr/Photolyase_FAD-bd"/>
</dbReference>
<dbReference type="InterPro" id="IPR036134">
    <property type="entry name" value="Crypto/Photolyase_FAD-like_sf"/>
</dbReference>
<evidence type="ECO:0000256" key="1">
    <source>
        <dbReference type="ARBA" id="ARBA00022630"/>
    </source>
</evidence>
<comment type="cofactor">
    <cofactor evidence="3">
        <name>FAD</name>
        <dbReference type="ChEBI" id="CHEBI:57692"/>
    </cofactor>
    <text evidence="3">Binds 1 FAD per subunit.</text>
</comment>
<dbReference type="EC" id="4.1.99.3" evidence="5"/>
<evidence type="ECO:0000259" key="4">
    <source>
        <dbReference type="Pfam" id="PF03441"/>
    </source>
</evidence>
<comment type="caution">
    <text evidence="5">The sequence shown here is derived from an EMBL/GenBank/DDBJ whole genome shotgun (WGS) entry which is preliminary data.</text>
</comment>
<dbReference type="PANTHER" id="PTHR11455:SF9">
    <property type="entry name" value="CRYPTOCHROME CIRCADIAN CLOCK 5 ISOFORM X1"/>
    <property type="match status" value="1"/>
</dbReference>
<proteinExistence type="predicted"/>
<keyword evidence="2 3" id="KW-0274">FAD</keyword>
<keyword evidence="5" id="KW-0456">Lyase</keyword>
<evidence type="ECO:0000313" key="6">
    <source>
        <dbReference type="Proteomes" id="UP000538147"/>
    </source>
</evidence>
<gene>
    <name evidence="5" type="ORF">FHS79_001272</name>
</gene>
<dbReference type="EMBL" id="JACIIV010000008">
    <property type="protein sequence ID" value="MBB6227108.1"/>
    <property type="molecule type" value="Genomic_DNA"/>
</dbReference>
<dbReference type="GO" id="GO:0003904">
    <property type="term" value="F:deoxyribodipyrimidine photo-lyase activity"/>
    <property type="evidence" value="ECO:0007669"/>
    <property type="project" value="UniProtKB-EC"/>
</dbReference>